<dbReference type="Gene3D" id="3.40.50.2000">
    <property type="entry name" value="Glycogen Phosphorylase B"/>
    <property type="match status" value="1"/>
</dbReference>
<proteinExistence type="predicted"/>
<protein>
    <submittedName>
        <fullName evidence="1">Glycosyltransferase</fullName>
    </submittedName>
</protein>
<accession>A0ABS1JZ68</accession>
<evidence type="ECO:0000313" key="2">
    <source>
        <dbReference type="Proteomes" id="UP000639051"/>
    </source>
</evidence>
<dbReference type="RefSeq" id="WP_189693096.1">
    <property type="nucleotide sequence ID" value="NZ_BNCM01000004.1"/>
</dbReference>
<dbReference type="SUPFAM" id="SSF53756">
    <property type="entry name" value="UDP-Glycosyltransferase/glycogen phosphorylase"/>
    <property type="match status" value="1"/>
</dbReference>
<gene>
    <name evidence="1" type="ORF">JJE72_04105</name>
</gene>
<organism evidence="1 2">
    <name type="scientific">Sinomonas cellulolyticus</name>
    <dbReference type="NCBI Taxonomy" id="2801916"/>
    <lineage>
        <taxon>Bacteria</taxon>
        <taxon>Bacillati</taxon>
        <taxon>Actinomycetota</taxon>
        <taxon>Actinomycetes</taxon>
        <taxon>Micrococcales</taxon>
        <taxon>Micrococcaceae</taxon>
        <taxon>Sinomonas</taxon>
    </lineage>
</organism>
<dbReference type="EMBL" id="JAERRC010000012">
    <property type="protein sequence ID" value="MBL0704689.1"/>
    <property type="molecule type" value="Genomic_DNA"/>
</dbReference>
<dbReference type="PANTHER" id="PTHR12526:SF600">
    <property type="entry name" value="GLYCOSYL TRANSFERASE GROUP 1"/>
    <property type="match status" value="1"/>
</dbReference>
<dbReference type="PANTHER" id="PTHR12526">
    <property type="entry name" value="GLYCOSYLTRANSFERASE"/>
    <property type="match status" value="1"/>
</dbReference>
<evidence type="ECO:0000313" key="1">
    <source>
        <dbReference type="EMBL" id="MBL0704689.1"/>
    </source>
</evidence>
<reference evidence="1 2" key="1">
    <citation type="submission" date="2021-01" db="EMBL/GenBank/DDBJ databases">
        <title>Genome public.</title>
        <authorList>
            <person name="Liu C."/>
            <person name="Sun Q."/>
        </authorList>
    </citation>
    <scope>NUCLEOTIDE SEQUENCE [LARGE SCALE GENOMIC DNA]</scope>
    <source>
        <strain evidence="1 2">JC656</strain>
    </source>
</reference>
<sequence>MQALVARAEVVDLQWSAQANLVPAIRRINPHARIVCTVHDVMSQRFGRMRDAAKDAPRRLRWAYARRRALESERTMSNSVDVIAVLSAKDADLLPRGRAEIVVVTPPLARGASPRADRHRRADLLLVSMLARWENEEGLLWFFEEVLPLIRREVPDVRFRVAGLGIRPHVAEAAKKARIDLLGFVDDLEPLYDEAAAVVVPLRLGAGVKFKVVDALVRGVPVVTTPVGAEGIGTDAWFAGVHSDPAAFAAAVVEVLTDPGPAEHRAAAARTEALGAFGQEQFEQSMRKIYG</sequence>
<dbReference type="Pfam" id="PF13692">
    <property type="entry name" value="Glyco_trans_1_4"/>
    <property type="match status" value="1"/>
</dbReference>
<comment type="caution">
    <text evidence="1">The sequence shown here is derived from an EMBL/GenBank/DDBJ whole genome shotgun (WGS) entry which is preliminary data.</text>
</comment>
<name>A0ABS1JZ68_9MICC</name>
<dbReference type="Proteomes" id="UP000639051">
    <property type="component" value="Unassembled WGS sequence"/>
</dbReference>
<keyword evidence="2" id="KW-1185">Reference proteome</keyword>